<keyword evidence="2" id="KW-1185">Reference proteome</keyword>
<dbReference type="PRINTS" id="PR00413">
    <property type="entry name" value="HADHALOGNASE"/>
</dbReference>
<sequence>MTESTDKPRAILFDYGGVLAEEGFRDGLSEWARRHGKDPRDVLEKAMDAVYESGYVLGTGSETQFWQLLQKKTGIRGDRHRVKQDILQRFRLRPWMLNLVDTLREKGYRVGILSDQTDWLEKLDERDHFFKHFDLVLNSYHLGMGKRNPEVFLKAADSLHLPPQQVLFVDDSPGNVQRARQAGLQGILFRNRGQFEEALQERLSV</sequence>
<dbReference type="Pfam" id="PF00702">
    <property type="entry name" value="Hydrolase"/>
    <property type="match status" value="1"/>
</dbReference>
<proteinExistence type="predicted"/>
<dbReference type="InterPro" id="IPR006439">
    <property type="entry name" value="HAD-SF_hydro_IA"/>
</dbReference>
<dbReference type="SFLD" id="SFLDG01129">
    <property type="entry name" value="C1.5:_HAD__Beta-PGM__Phosphata"/>
    <property type="match status" value="1"/>
</dbReference>
<dbReference type="EMBL" id="AP012273">
    <property type="protein sequence ID" value="BAO43600.1"/>
    <property type="molecule type" value="Genomic_DNA"/>
</dbReference>
<reference evidence="1 2" key="1">
    <citation type="journal article" date="2014" name="PLoS ONE">
        <title>Physiological and genomic features of a novel sulfur-oxidizing gammaproteobacterium belonging to a previously uncultivated symbiotic lineage isolated from a hydrothermal vent.</title>
        <authorList>
            <person name="Nunoura T."/>
            <person name="Takaki Y."/>
            <person name="Kazama H."/>
            <person name="Kakuta J."/>
            <person name="Shimamura S."/>
            <person name="Makita H."/>
            <person name="Hirai M."/>
            <person name="Miyazaki M."/>
            <person name="Takai K."/>
        </authorList>
    </citation>
    <scope>NUCLEOTIDE SEQUENCE [LARGE SCALE GENOMIC DNA]</scope>
    <source>
        <strain evidence="1 2">Hiromi1</strain>
    </source>
</reference>
<dbReference type="OrthoDB" id="5293434at2"/>
<dbReference type="AlphaFoldDB" id="A0A7U6JHV6"/>
<dbReference type="CDD" id="cd02603">
    <property type="entry name" value="HAD_sEH-N_like"/>
    <property type="match status" value="1"/>
</dbReference>
<protein>
    <submittedName>
        <fullName evidence="1">HAD-superfamily hydrolase</fullName>
    </submittedName>
</protein>
<dbReference type="Gene3D" id="3.40.50.1000">
    <property type="entry name" value="HAD superfamily/HAD-like"/>
    <property type="match status" value="1"/>
</dbReference>
<evidence type="ECO:0000313" key="1">
    <source>
        <dbReference type="EMBL" id="BAO43600.1"/>
    </source>
</evidence>
<dbReference type="GO" id="GO:0016787">
    <property type="term" value="F:hydrolase activity"/>
    <property type="evidence" value="ECO:0007669"/>
    <property type="project" value="UniProtKB-KW"/>
</dbReference>
<gene>
    <name evidence="1" type="ORF">TBH_C0662</name>
</gene>
<accession>A0A7U6JHV6</accession>
<dbReference type="KEGG" id="tbn:TBH_C0662"/>
<keyword evidence="1" id="KW-0378">Hydrolase</keyword>
<dbReference type="PANTHER" id="PTHR43611">
    <property type="entry name" value="ALPHA-D-GLUCOSE 1-PHOSPHATE PHOSPHATASE"/>
    <property type="match status" value="1"/>
</dbReference>
<dbReference type="RefSeq" id="WP_041065487.1">
    <property type="nucleotide sequence ID" value="NZ_AP012273.1"/>
</dbReference>
<dbReference type="Proteomes" id="UP000031631">
    <property type="component" value="Chromosome"/>
</dbReference>
<dbReference type="SUPFAM" id="SSF56784">
    <property type="entry name" value="HAD-like"/>
    <property type="match status" value="1"/>
</dbReference>
<dbReference type="PANTHER" id="PTHR43611:SF3">
    <property type="entry name" value="FLAVIN MONONUCLEOTIDE HYDROLASE 1, CHLOROPLATIC"/>
    <property type="match status" value="1"/>
</dbReference>
<evidence type="ECO:0000313" key="2">
    <source>
        <dbReference type="Proteomes" id="UP000031631"/>
    </source>
</evidence>
<dbReference type="InterPro" id="IPR023214">
    <property type="entry name" value="HAD_sf"/>
</dbReference>
<organism evidence="1 2">
    <name type="scientific">Thiolapillus brandeum</name>
    <dbReference type="NCBI Taxonomy" id="1076588"/>
    <lineage>
        <taxon>Bacteria</taxon>
        <taxon>Pseudomonadati</taxon>
        <taxon>Pseudomonadota</taxon>
        <taxon>Gammaproteobacteria</taxon>
        <taxon>Chromatiales</taxon>
        <taxon>Sedimenticolaceae</taxon>
        <taxon>Thiolapillus</taxon>
    </lineage>
</organism>
<dbReference type="SFLD" id="SFLDS00003">
    <property type="entry name" value="Haloacid_Dehalogenase"/>
    <property type="match status" value="1"/>
</dbReference>
<dbReference type="InterPro" id="IPR036412">
    <property type="entry name" value="HAD-like_sf"/>
</dbReference>
<dbReference type="NCBIfam" id="TIGR01509">
    <property type="entry name" value="HAD-SF-IA-v3"/>
    <property type="match status" value="1"/>
</dbReference>
<dbReference type="NCBIfam" id="TIGR01549">
    <property type="entry name" value="HAD-SF-IA-v1"/>
    <property type="match status" value="1"/>
</dbReference>
<name>A0A7U6JHV6_9GAMM</name>